<name>A0A0D8XUH0_DICVI</name>
<keyword evidence="1" id="KW-1133">Transmembrane helix</keyword>
<protein>
    <submittedName>
        <fullName evidence="2">Uncharacterized protein</fullName>
    </submittedName>
</protein>
<dbReference type="Proteomes" id="UP000053766">
    <property type="component" value="Unassembled WGS sequence"/>
</dbReference>
<gene>
    <name evidence="2" type="ORF">DICVIV_06459</name>
</gene>
<dbReference type="EMBL" id="KN716306">
    <property type="protein sequence ID" value="KJH47472.1"/>
    <property type="molecule type" value="Genomic_DNA"/>
</dbReference>
<dbReference type="STRING" id="29172.A0A0D8XUH0"/>
<evidence type="ECO:0000313" key="2">
    <source>
        <dbReference type="EMBL" id="KJH47472.1"/>
    </source>
</evidence>
<sequence length="279" mass="31070">MLNVVELKTMTFTIASLDVVVVENIENNPIKCLAEKHSWHCSSEIKKFRRKKNLVALYFCNAIGLILCLHASADESVRFRKGPHHNLQLLSFSVYGTLVEQRSSAKTTKEQPDELLVSGSTSAMGVCCFGPGSKLVQPISVESLDGDLLIQEWMRELRRVKRAPARNVQPMIVVLPGFNITRSLPNRQDLLYPEPLKRRRAKRARYCPILVYIWEDRKACAQLSSLNPYYAGTLSAGHQRAVAASGTAVVLRANGTGRCVISADQASHFCGMDEEGKQL</sequence>
<accession>A0A0D8XUH0</accession>
<proteinExistence type="predicted"/>
<organism evidence="2 3">
    <name type="scientific">Dictyocaulus viviparus</name>
    <name type="common">Bovine lungworm</name>
    <dbReference type="NCBI Taxonomy" id="29172"/>
    <lineage>
        <taxon>Eukaryota</taxon>
        <taxon>Metazoa</taxon>
        <taxon>Ecdysozoa</taxon>
        <taxon>Nematoda</taxon>
        <taxon>Chromadorea</taxon>
        <taxon>Rhabditida</taxon>
        <taxon>Rhabditina</taxon>
        <taxon>Rhabditomorpha</taxon>
        <taxon>Strongyloidea</taxon>
        <taxon>Metastrongylidae</taxon>
        <taxon>Dictyocaulus</taxon>
    </lineage>
</organism>
<evidence type="ECO:0000256" key="1">
    <source>
        <dbReference type="SAM" id="Phobius"/>
    </source>
</evidence>
<reference evidence="2 3" key="1">
    <citation type="submission" date="2013-11" db="EMBL/GenBank/DDBJ databases">
        <title>Draft genome of the bovine lungworm Dictyocaulus viviparus.</title>
        <authorList>
            <person name="Mitreva M."/>
        </authorList>
    </citation>
    <scope>NUCLEOTIDE SEQUENCE [LARGE SCALE GENOMIC DNA]</scope>
    <source>
        <strain evidence="2 3">HannoverDv2000</strain>
    </source>
</reference>
<reference evidence="3" key="2">
    <citation type="journal article" date="2016" name="Sci. Rep.">
        <title>Dictyocaulus viviparus genome, variome and transcriptome elucidate lungworm biology and support future intervention.</title>
        <authorList>
            <person name="McNulty S.N."/>
            <person name="Strube C."/>
            <person name="Rosa B.A."/>
            <person name="Martin J.C."/>
            <person name="Tyagi R."/>
            <person name="Choi Y.J."/>
            <person name="Wang Q."/>
            <person name="Hallsworth Pepin K."/>
            <person name="Zhang X."/>
            <person name="Ozersky P."/>
            <person name="Wilson R.K."/>
            <person name="Sternberg P.W."/>
            <person name="Gasser R.B."/>
            <person name="Mitreva M."/>
        </authorList>
    </citation>
    <scope>NUCLEOTIDE SEQUENCE [LARGE SCALE GENOMIC DNA]</scope>
    <source>
        <strain evidence="3">HannoverDv2000</strain>
    </source>
</reference>
<keyword evidence="1" id="KW-0472">Membrane</keyword>
<dbReference type="OrthoDB" id="5861169at2759"/>
<keyword evidence="1" id="KW-0812">Transmembrane</keyword>
<dbReference type="AlphaFoldDB" id="A0A0D8XUH0"/>
<keyword evidence="3" id="KW-1185">Reference proteome</keyword>
<feature type="transmembrane region" description="Helical" evidence="1">
    <location>
        <begin position="54"/>
        <end position="73"/>
    </location>
</feature>
<evidence type="ECO:0000313" key="3">
    <source>
        <dbReference type="Proteomes" id="UP000053766"/>
    </source>
</evidence>